<feature type="domain" description="HTH luxR-type" evidence="4">
    <location>
        <begin position="830"/>
        <end position="895"/>
    </location>
</feature>
<dbReference type="Pfam" id="PF00196">
    <property type="entry name" value="GerE"/>
    <property type="match status" value="1"/>
</dbReference>
<dbReference type="PROSITE" id="PS00622">
    <property type="entry name" value="HTH_LUXR_1"/>
    <property type="match status" value="1"/>
</dbReference>
<dbReference type="SUPFAM" id="SSF48452">
    <property type="entry name" value="TPR-like"/>
    <property type="match status" value="1"/>
</dbReference>
<dbReference type="GO" id="GO:0003677">
    <property type="term" value="F:DNA binding"/>
    <property type="evidence" value="ECO:0007669"/>
    <property type="project" value="UniProtKB-KW"/>
</dbReference>
<dbReference type="InterPro" id="IPR036388">
    <property type="entry name" value="WH-like_DNA-bd_sf"/>
</dbReference>
<evidence type="ECO:0000259" key="4">
    <source>
        <dbReference type="PROSITE" id="PS50043"/>
    </source>
</evidence>
<keyword evidence="1" id="KW-0805">Transcription regulation</keyword>
<evidence type="ECO:0000313" key="6">
    <source>
        <dbReference type="Proteomes" id="UP000597444"/>
    </source>
</evidence>
<dbReference type="InterPro" id="IPR011990">
    <property type="entry name" value="TPR-like_helical_dom_sf"/>
</dbReference>
<dbReference type="InterPro" id="IPR027417">
    <property type="entry name" value="P-loop_NTPase"/>
</dbReference>
<keyword evidence="6" id="KW-1185">Reference proteome</keyword>
<evidence type="ECO:0000256" key="2">
    <source>
        <dbReference type="ARBA" id="ARBA00023125"/>
    </source>
</evidence>
<name>A0A8J3IED1_9CHLR</name>
<dbReference type="AlphaFoldDB" id="A0A8J3IED1"/>
<dbReference type="InterPro" id="IPR059106">
    <property type="entry name" value="WHD_MalT"/>
</dbReference>
<dbReference type="Pfam" id="PF17874">
    <property type="entry name" value="TPR_MalT"/>
    <property type="match status" value="1"/>
</dbReference>
<dbReference type="GO" id="GO:0006355">
    <property type="term" value="P:regulation of DNA-templated transcription"/>
    <property type="evidence" value="ECO:0007669"/>
    <property type="project" value="InterPro"/>
</dbReference>
<evidence type="ECO:0000256" key="1">
    <source>
        <dbReference type="ARBA" id="ARBA00023015"/>
    </source>
</evidence>
<proteinExistence type="predicted"/>
<dbReference type="InterPro" id="IPR000792">
    <property type="entry name" value="Tscrpt_reg_LuxR_C"/>
</dbReference>
<dbReference type="RefSeq" id="WP_220201868.1">
    <property type="nucleotide sequence ID" value="NZ_BNJK01000001.1"/>
</dbReference>
<dbReference type="Gene3D" id="3.40.50.300">
    <property type="entry name" value="P-loop containing nucleotide triphosphate hydrolases"/>
    <property type="match status" value="1"/>
</dbReference>
<dbReference type="Gene3D" id="1.10.10.10">
    <property type="entry name" value="Winged helix-like DNA-binding domain superfamily/Winged helix DNA-binding domain"/>
    <property type="match status" value="1"/>
</dbReference>
<dbReference type="CDD" id="cd06170">
    <property type="entry name" value="LuxR_C_like"/>
    <property type="match status" value="1"/>
</dbReference>
<reference evidence="5" key="1">
    <citation type="submission" date="2020-10" db="EMBL/GenBank/DDBJ databases">
        <title>Taxonomic study of unclassified bacteria belonging to the class Ktedonobacteria.</title>
        <authorList>
            <person name="Yabe S."/>
            <person name="Wang C.M."/>
            <person name="Zheng Y."/>
            <person name="Sakai Y."/>
            <person name="Cavaletti L."/>
            <person name="Monciardini P."/>
            <person name="Donadio S."/>
        </authorList>
    </citation>
    <scope>NUCLEOTIDE SEQUENCE</scope>
    <source>
        <strain evidence="5">ID150040</strain>
    </source>
</reference>
<keyword evidence="2" id="KW-0238">DNA-binding</keyword>
<evidence type="ECO:0000256" key="3">
    <source>
        <dbReference type="ARBA" id="ARBA00023163"/>
    </source>
</evidence>
<dbReference type="PRINTS" id="PR00038">
    <property type="entry name" value="HTHLUXR"/>
</dbReference>
<sequence>MTSPMPSAQRNLPPLLTTKLTIPPRRSNTLERPVLYQRLVPASTQPLTLISAPAGFGKTTLLATWAACDENVAWISLDASENDPLLFWSYFTAACQRGQPDLERQVAPVLQQAGPLDVEALLAVLINTLAHTSSPLLLILDDYHVVTTQEIHQQMTFLIEHLPAALHLIISTRVDPLFPLARFRARNMLNELRTFDLRFSTEETILFLQQELEAALIVQPMLDVVEDKLEGWPAGLHLLALSLKKRSDGIQWLTAWGGQHHHITTYLSEEVLVHQTAEIQEFLLCTSLFPRLTGSLCDALLERGDGTEMLESLAQANLFLTALNEEHSWYHYHHLFADVLRHRLYKTMSKERIAQLCQRACAWYLQHDLLLDAVEALVLAEDYAQAADLLERQGIPIAQGYPYTRFISWIEHFPASILTLHPDLANWYASALMMLGKLARLDYAHTTAAAGFEAQGNTSKQGMALAYNAIRSYWTGKSSAFAALCKQALPLLTDQEGSISTTRAILHGFTMLQEGQVQAAIPLFEQWLHVHEQTPTFTGFLAGCIMRRADLLWMQGQLHAAAPLYQQVMERAKVLPFPVSEAQYRWSKVLLEWNRLAESETFLQLALQEARRMQHSNLLSLGATQQARLYLARGEMTRAEATLKEAAYMAQQHQHQEAWQEALIEQGRLALLQADEEAFERWRVRMNISSGSSPSYAQEETFLLLSRWLIHHQQAKQVLALLPRWCQTAQESGRGLRVMQCSLVQVLAHAALQEQAQAFALLEQVVQQAERGDYMRLFLDEGSAMQEVLIALSRRSSPGSLYVQKLLAAFPQATPSASLPSKSMPLTLSQMTCLDPLSPREREILRLIADGATNEEIAEQLVIAYTTVKRHVSNILLKLGTSNRTQAVARAREQGWLSSQPET</sequence>
<gene>
    <name evidence="5" type="primary">malT_6</name>
    <name evidence="5" type="ORF">KSF_009830</name>
</gene>
<dbReference type="SUPFAM" id="SSF52540">
    <property type="entry name" value="P-loop containing nucleoside triphosphate hydrolases"/>
    <property type="match status" value="1"/>
</dbReference>
<comment type="caution">
    <text evidence="5">The sequence shown here is derived from an EMBL/GenBank/DDBJ whole genome shotgun (WGS) entry which is preliminary data.</text>
</comment>
<evidence type="ECO:0000313" key="5">
    <source>
        <dbReference type="EMBL" id="GHO90935.1"/>
    </source>
</evidence>
<dbReference type="EMBL" id="BNJK01000001">
    <property type="protein sequence ID" value="GHO90935.1"/>
    <property type="molecule type" value="Genomic_DNA"/>
</dbReference>
<keyword evidence="3" id="KW-0804">Transcription</keyword>
<dbReference type="Proteomes" id="UP000597444">
    <property type="component" value="Unassembled WGS sequence"/>
</dbReference>
<organism evidence="5 6">
    <name type="scientific">Reticulibacter mediterranei</name>
    <dbReference type="NCBI Taxonomy" id="2778369"/>
    <lineage>
        <taxon>Bacteria</taxon>
        <taxon>Bacillati</taxon>
        <taxon>Chloroflexota</taxon>
        <taxon>Ktedonobacteria</taxon>
        <taxon>Ktedonobacterales</taxon>
        <taxon>Reticulibacteraceae</taxon>
        <taxon>Reticulibacter</taxon>
    </lineage>
</organism>
<dbReference type="Gene3D" id="1.25.40.10">
    <property type="entry name" value="Tetratricopeptide repeat domain"/>
    <property type="match status" value="1"/>
</dbReference>
<dbReference type="InterPro" id="IPR041617">
    <property type="entry name" value="TPR_MalT"/>
</dbReference>
<dbReference type="PANTHER" id="PTHR44688">
    <property type="entry name" value="DNA-BINDING TRANSCRIPTIONAL ACTIVATOR DEVR_DOSR"/>
    <property type="match status" value="1"/>
</dbReference>
<dbReference type="SMART" id="SM00421">
    <property type="entry name" value="HTH_LUXR"/>
    <property type="match status" value="1"/>
</dbReference>
<accession>A0A8J3IED1</accession>
<dbReference type="SUPFAM" id="SSF46894">
    <property type="entry name" value="C-terminal effector domain of the bipartite response regulators"/>
    <property type="match status" value="1"/>
</dbReference>
<protein>
    <submittedName>
        <fullName evidence="5">Helix-turn-helix transcriptional regulator</fullName>
    </submittedName>
</protein>
<dbReference type="Pfam" id="PF25873">
    <property type="entry name" value="WHD_MalT"/>
    <property type="match status" value="1"/>
</dbReference>
<dbReference type="PROSITE" id="PS50043">
    <property type="entry name" value="HTH_LUXR_2"/>
    <property type="match status" value="1"/>
</dbReference>
<dbReference type="PANTHER" id="PTHR44688:SF16">
    <property type="entry name" value="DNA-BINDING TRANSCRIPTIONAL ACTIVATOR DEVR_DOSR"/>
    <property type="match status" value="1"/>
</dbReference>
<dbReference type="InterPro" id="IPR016032">
    <property type="entry name" value="Sig_transdc_resp-reg_C-effctor"/>
</dbReference>